<evidence type="ECO:0000313" key="3">
    <source>
        <dbReference type="Proteomes" id="UP001500483"/>
    </source>
</evidence>
<feature type="region of interest" description="Disordered" evidence="1">
    <location>
        <begin position="45"/>
        <end position="85"/>
    </location>
</feature>
<comment type="caution">
    <text evidence="2">The sequence shown here is derived from an EMBL/GenBank/DDBJ whole genome shotgun (WGS) entry which is preliminary data.</text>
</comment>
<dbReference type="EMBL" id="BAAAYK010000038">
    <property type="protein sequence ID" value="GAA3358692.1"/>
    <property type="molecule type" value="Genomic_DNA"/>
</dbReference>
<evidence type="ECO:0000313" key="2">
    <source>
        <dbReference type="EMBL" id="GAA3358692.1"/>
    </source>
</evidence>
<evidence type="ECO:0000256" key="1">
    <source>
        <dbReference type="SAM" id="MobiDB-lite"/>
    </source>
</evidence>
<accession>A0ABP6RPI9</accession>
<reference evidence="3" key="1">
    <citation type="journal article" date="2019" name="Int. J. Syst. Evol. Microbiol.">
        <title>The Global Catalogue of Microorganisms (GCM) 10K type strain sequencing project: providing services to taxonomists for standard genome sequencing and annotation.</title>
        <authorList>
            <consortium name="The Broad Institute Genomics Platform"/>
            <consortium name="The Broad Institute Genome Sequencing Center for Infectious Disease"/>
            <person name="Wu L."/>
            <person name="Ma J."/>
        </authorList>
    </citation>
    <scope>NUCLEOTIDE SEQUENCE [LARGE SCALE GENOMIC DNA]</scope>
    <source>
        <strain evidence="3">JCM 9687</strain>
    </source>
</reference>
<gene>
    <name evidence="2" type="ORF">GCM10020366_31730</name>
</gene>
<organism evidence="2 3">
    <name type="scientific">Saccharopolyspora gregorii</name>
    <dbReference type="NCBI Taxonomy" id="33914"/>
    <lineage>
        <taxon>Bacteria</taxon>
        <taxon>Bacillati</taxon>
        <taxon>Actinomycetota</taxon>
        <taxon>Actinomycetes</taxon>
        <taxon>Pseudonocardiales</taxon>
        <taxon>Pseudonocardiaceae</taxon>
        <taxon>Saccharopolyspora</taxon>
    </lineage>
</organism>
<proteinExistence type="predicted"/>
<dbReference type="Proteomes" id="UP001500483">
    <property type="component" value="Unassembled WGS sequence"/>
</dbReference>
<name>A0ABP6RPI9_9PSEU</name>
<keyword evidence="3" id="KW-1185">Reference proteome</keyword>
<protein>
    <submittedName>
        <fullName evidence="2">Uncharacterized protein</fullName>
    </submittedName>
</protein>
<sequence>MIVVISAVALFVLVLAVVVGLLARRRPAPRGSGYTAAPFIGAGGAHPSTHSTSVHGRGFDGGDVSGDLDGEGRGDARNGDGGSGC</sequence>